<dbReference type="EMBL" id="PELM01000458">
    <property type="protein sequence ID" value="RTG99689.1"/>
    <property type="molecule type" value="Genomic_DNA"/>
</dbReference>
<gene>
    <name evidence="1" type="ORF">CSW50_12180</name>
</gene>
<name>A0A430QX14_THESC</name>
<evidence type="ECO:0008006" key="3">
    <source>
        <dbReference type="Google" id="ProtNLM"/>
    </source>
</evidence>
<accession>A0A430QX14</accession>
<reference evidence="1 2" key="1">
    <citation type="journal article" date="2019" name="Extremophiles">
        <title>Biogeography of thermophiles and predominance of Thermus scotoductus in domestic water heaters.</title>
        <authorList>
            <person name="Wilpiszeski R.L."/>
            <person name="Zhang Z."/>
            <person name="House C.H."/>
        </authorList>
    </citation>
    <scope>NUCLEOTIDE SEQUENCE [LARGE SCALE GENOMIC DNA]</scope>
    <source>
        <strain evidence="1 2">38_S38</strain>
    </source>
</reference>
<protein>
    <recommendedName>
        <fullName evidence="3">Phage portal protein</fullName>
    </recommendedName>
</protein>
<dbReference type="Proteomes" id="UP000288082">
    <property type="component" value="Unassembled WGS sequence"/>
</dbReference>
<comment type="caution">
    <text evidence="1">The sequence shown here is derived from an EMBL/GenBank/DDBJ whole genome shotgun (WGS) entry which is preliminary data.</text>
</comment>
<organism evidence="1 2">
    <name type="scientific">Thermus scotoductus</name>
    <dbReference type="NCBI Taxonomy" id="37636"/>
    <lineage>
        <taxon>Bacteria</taxon>
        <taxon>Thermotogati</taxon>
        <taxon>Deinococcota</taxon>
        <taxon>Deinococci</taxon>
        <taxon>Thermales</taxon>
        <taxon>Thermaceae</taxon>
        <taxon>Thermus</taxon>
    </lineage>
</organism>
<dbReference type="AlphaFoldDB" id="A0A430QX14"/>
<evidence type="ECO:0000313" key="2">
    <source>
        <dbReference type="Proteomes" id="UP000288082"/>
    </source>
</evidence>
<sequence length="423" mass="46302">MGVMQARLANLAAELKAVEEAREWAAGSWTPAPGEILPPPAGNEATAAWQRALRRVAALGPRVVTAIVSGVVGGVTWGGEFRRLDRTLEALDLTKLARALTEDLLVQGVAAGYVYEREDGQVRIGRITGYLQPVLDPQDADVIVGLLQVQSRSDARAKWAIRYWVRYWDIYTAIVQEWDGLDSPVSIGTRPPARELPGLTPRLRVWGLEHDGSPQSLLLWALPMLRDIMASELMLARAEELAGYPVPIFGPDTDIQTIGPGLPVRGQFAWAQPGNLAELREQLRYKLERLRDALSLPGAILGASPPSGEALREANLRFRQLTGLIRSIVEGLLTELVADYARAVGVEPVPVAVLPPRDLETSDRIQVVAALYRDGLVPLRVAAREIQPYLPTWSDEELEEWLQRQESIVTPSQVASLLGGGGE</sequence>
<proteinExistence type="predicted"/>
<evidence type="ECO:0000313" key="1">
    <source>
        <dbReference type="EMBL" id="RTG99689.1"/>
    </source>
</evidence>